<dbReference type="RefSeq" id="WP_238178820.1">
    <property type="nucleotide sequence ID" value="NZ_BJZU01000052.1"/>
</dbReference>
<protein>
    <submittedName>
        <fullName evidence="1">Uncharacterized protein</fullName>
    </submittedName>
</protein>
<reference evidence="2" key="1">
    <citation type="journal article" date="2014" name="Int. J. Syst. Evol. Microbiol.">
        <title>Complete genome of a new Firmicutes species belonging to the dominant human colonic microbiota ('Ruminococcus bicirculans') reveals two chromosomes and a selective capacity to utilize plant glucans.</title>
        <authorList>
            <consortium name="NISC Comparative Sequencing Program"/>
            <person name="Wegmann U."/>
            <person name="Louis P."/>
            <person name="Goesmann A."/>
            <person name="Henrissat B."/>
            <person name="Duncan S.H."/>
            <person name="Flint H.J."/>
        </authorList>
    </citation>
    <scope>NUCLEOTIDE SEQUENCE</scope>
    <source>
        <strain evidence="2">NBRC 107715</strain>
    </source>
</reference>
<comment type="caution">
    <text evidence="1">The sequence shown here is derived from an EMBL/GenBank/DDBJ whole genome shotgun (WGS) entry which is preliminary data.</text>
</comment>
<dbReference type="Proteomes" id="UP001156856">
    <property type="component" value="Unassembled WGS sequence"/>
</dbReference>
<reference evidence="2" key="4">
    <citation type="submission" date="2023-01" db="EMBL/GenBank/DDBJ databases">
        <title>Draft genome sequence of Methylobacterium oxalidis strain NBRC 107715.</title>
        <authorList>
            <person name="Sun Q."/>
            <person name="Mori K."/>
        </authorList>
    </citation>
    <scope>NUCLEOTIDE SEQUENCE</scope>
    <source>
        <strain evidence="2">NBRC 107715</strain>
    </source>
</reference>
<keyword evidence="4" id="KW-1185">Reference proteome</keyword>
<evidence type="ECO:0000313" key="2">
    <source>
        <dbReference type="EMBL" id="GLS63581.1"/>
    </source>
</evidence>
<dbReference type="EMBL" id="BJZU01000052">
    <property type="protein sequence ID" value="GEP04755.1"/>
    <property type="molecule type" value="Genomic_DNA"/>
</dbReference>
<evidence type="ECO:0000313" key="1">
    <source>
        <dbReference type="EMBL" id="GEP04755.1"/>
    </source>
</evidence>
<name>A0A512J468_9HYPH</name>
<evidence type="ECO:0000313" key="3">
    <source>
        <dbReference type="Proteomes" id="UP000321960"/>
    </source>
</evidence>
<reference evidence="4" key="2">
    <citation type="journal article" date="2019" name="Int. J. Syst. Evol. Microbiol.">
        <title>The Global Catalogue of Microorganisms (GCM) 10K type strain sequencing project: providing services to taxonomists for standard genome sequencing and annotation.</title>
        <authorList>
            <consortium name="The Broad Institute Genomics Platform"/>
            <consortium name="The Broad Institute Genome Sequencing Center for Infectious Disease"/>
            <person name="Wu L."/>
            <person name="Ma J."/>
        </authorList>
    </citation>
    <scope>NUCLEOTIDE SEQUENCE [LARGE SCALE GENOMIC DNA]</scope>
    <source>
        <strain evidence="4">NBRC 107715</strain>
    </source>
</reference>
<accession>A0A512J468</accession>
<dbReference type="Proteomes" id="UP000321960">
    <property type="component" value="Unassembled WGS sequence"/>
</dbReference>
<dbReference type="EMBL" id="BSPK01000025">
    <property type="protein sequence ID" value="GLS63581.1"/>
    <property type="molecule type" value="Genomic_DNA"/>
</dbReference>
<proteinExistence type="predicted"/>
<organism evidence="1 3">
    <name type="scientific">Methylobacterium oxalidis</name>
    <dbReference type="NCBI Taxonomy" id="944322"/>
    <lineage>
        <taxon>Bacteria</taxon>
        <taxon>Pseudomonadati</taxon>
        <taxon>Pseudomonadota</taxon>
        <taxon>Alphaproteobacteria</taxon>
        <taxon>Hyphomicrobiales</taxon>
        <taxon>Methylobacteriaceae</taxon>
        <taxon>Methylobacterium</taxon>
    </lineage>
</organism>
<sequence length="97" mass="10449">MLESPQSRRPLPLVLPHVVLSLGLILGVVGSGGEARAEPPIRSAQDAACRNEARARVFATPDPRGLGPHAIGRQIWNACMQRAAAGAPRKARRSRRR</sequence>
<reference evidence="1 3" key="3">
    <citation type="submission" date="2019-07" db="EMBL/GenBank/DDBJ databases">
        <title>Whole genome shotgun sequence of Methylobacterium oxalidis NBRC 107715.</title>
        <authorList>
            <person name="Hosoyama A."/>
            <person name="Uohara A."/>
            <person name="Ohji S."/>
            <person name="Ichikawa N."/>
        </authorList>
    </citation>
    <scope>NUCLEOTIDE SEQUENCE [LARGE SCALE GENOMIC DNA]</scope>
    <source>
        <strain evidence="1 3">NBRC 107715</strain>
    </source>
</reference>
<gene>
    <name evidence="2" type="ORF">GCM10007888_19620</name>
    <name evidence="1" type="ORF">MOX02_27930</name>
</gene>
<dbReference type="AlphaFoldDB" id="A0A512J468"/>
<evidence type="ECO:0000313" key="4">
    <source>
        <dbReference type="Proteomes" id="UP001156856"/>
    </source>
</evidence>